<name>J9GRN0_9ZZZZ</name>
<sequence>MYKFLHIVFLLFNGKERTIIAQFPATKLNIFKHKSPL</sequence>
<proteinExistence type="predicted"/>
<gene>
    <name evidence="1" type="ORF">EVA_06663</name>
</gene>
<reference evidence="1" key="1">
    <citation type="journal article" date="2012" name="PLoS ONE">
        <title>Gene sets for utilization of primary and secondary nutrition supplies in the distal gut of endangered iberian lynx.</title>
        <authorList>
            <person name="Alcaide M."/>
            <person name="Messina E."/>
            <person name="Richter M."/>
            <person name="Bargiela R."/>
            <person name="Peplies J."/>
            <person name="Huws S.A."/>
            <person name="Newbold C.J."/>
            <person name="Golyshin P.N."/>
            <person name="Simon M.A."/>
            <person name="Lopez G."/>
            <person name="Yakimov M.M."/>
            <person name="Ferrer M."/>
        </authorList>
    </citation>
    <scope>NUCLEOTIDE SEQUENCE</scope>
</reference>
<evidence type="ECO:0000313" key="1">
    <source>
        <dbReference type="EMBL" id="EJX05228.1"/>
    </source>
</evidence>
<accession>J9GRN0</accession>
<dbReference type="EMBL" id="AMCI01001538">
    <property type="protein sequence ID" value="EJX05228.1"/>
    <property type="molecule type" value="Genomic_DNA"/>
</dbReference>
<dbReference type="AlphaFoldDB" id="J9GRN0"/>
<comment type="caution">
    <text evidence="1">The sequence shown here is derived from an EMBL/GenBank/DDBJ whole genome shotgun (WGS) entry which is preliminary data.</text>
</comment>
<organism evidence="1">
    <name type="scientific">gut metagenome</name>
    <dbReference type="NCBI Taxonomy" id="749906"/>
    <lineage>
        <taxon>unclassified sequences</taxon>
        <taxon>metagenomes</taxon>
        <taxon>organismal metagenomes</taxon>
    </lineage>
</organism>
<protein>
    <submittedName>
        <fullName evidence="1">Uncharacterized protein</fullName>
    </submittedName>
</protein>